<gene>
    <name evidence="1" type="ORF">ACFFH4_07890</name>
</gene>
<dbReference type="EMBL" id="JBHLTR010000007">
    <property type="protein sequence ID" value="MFC0558971.1"/>
    <property type="molecule type" value="Genomic_DNA"/>
</dbReference>
<sequence length="50" mass="5741">MRRIKDSTMSFNLRIKVAFNGGDLPLIGNDLLVKEFNEKVGLHELIIDLR</sequence>
<proteinExistence type="predicted"/>
<accession>A0ABV6NE06</accession>
<name>A0ABV6NE06_9BACI</name>
<evidence type="ECO:0000313" key="2">
    <source>
        <dbReference type="Proteomes" id="UP001589833"/>
    </source>
</evidence>
<reference evidence="1 2" key="1">
    <citation type="submission" date="2024-09" db="EMBL/GenBank/DDBJ databases">
        <authorList>
            <person name="Sun Q."/>
            <person name="Mori K."/>
        </authorList>
    </citation>
    <scope>NUCLEOTIDE SEQUENCE [LARGE SCALE GENOMIC DNA]</scope>
    <source>
        <strain evidence="1 2">NCAIM B.02301</strain>
    </source>
</reference>
<comment type="caution">
    <text evidence="1">The sequence shown here is derived from an EMBL/GenBank/DDBJ whole genome shotgun (WGS) entry which is preliminary data.</text>
</comment>
<evidence type="ECO:0000313" key="1">
    <source>
        <dbReference type="EMBL" id="MFC0558971.1"/>
    </source>
</evidence>
<keyword evidence="2" id="KW-1185">Reference proteome</keyword>
<organism evidence="1 2">
    <name type="scientific">Halalkalibacter alkalisediminis</name>
    <dbReference type="NCBI Taxonomy" id="935616"/>
    <lineage>
        <taxon>Bacteria</taxon>
        <taxon>Bacillati</taxon>
        <taxon>Bacillota</taxon>
        <taxon>Bacilli</taxon>
        <taxon>Bacillales</taxon>
        <taxon>Bacillaceae</taxon>
        <taxon>Halalkalibacter</taxon>
    </lineage>
</organism>
<dbReference type="Proteomes" id="UP001589833">
    <property type="component" value="Unassembled WGS sequence"/>
</dbReference>
<protein>
    <submittedName>
        <fullName evidence="1">Uncharacterized protein</fullName>
    </submittedName>
</protein>